<accession>A0A1B3B1U2</accession>
<proteinExistence type="predicted"/>
<name>A0A1B3B1U2_9CAUD</name>
<dbReference type="RefSeq" id="YP_009277836.1">
    <property type="nucleotide sequence ID" value="NC_031001.1"/>
</dbReference>
<dbReference type="GeneID" id="29078364"/>
<evidence type="ECO:0000313" key="3">
    <source>
        <dbReference type="Proteomes" id="UP000204083"/>
    </source>
</evidence>
<sequence>MARKQQIHPIPRERWSDEAMTAIAFAVGQGGKLSLGFQQYRKRFPSAAAGTQLRGALGGGQYVPVRAPQTPAGNIGST</sequence>
<dbReference type="Proteomes" id="UP000204083">
    <property type="component" value="Segment"/>
</dbReference>
<organism evidence="2 3">
    <name type="scientific">Gordonia phage Terapin</name>
    <dbReference type="NCBI Taxonomy" id="1887654"/>
    <lineage>
        <taxon>Viruses</taxon>
        <taxon>Duplodnaviria</taxon>
        <taxon>Heunggongvirae</taxon>
        <taxon>Uroviricota</taxon>
        <taxon>Caudoviricetes</taxon>
        <taxon>Terapinvirus</taxon>
        <taxon>Terapinvirus terapin</taxon>
    </lineage>
</organism>
<gene>
    <name evidence="2" type="primary">97</name>
    <name evidence="2" type="ORF">SEA_TERAPIN_97</name>
</gene>
<evidence type="ECO:0000313" key="2">
    <source>
        <dbReference type="EMBL" id="AOE44909.1"/>
    </source>
</evidence>
<protein>
    <submittedName>
        <fullName evidence="2">Uncharacterized protein</fullName>
    </submittedName>
</protein>
<feature type="region of interest" description="Disordered" evidence="1">
    <location>
        <begin position="59"/>
        <end position="78"/>
    </location>
</feature>
<dbReference type="EMBL" id="KX557285">
    <property type="protein sequence ID" value="AOE44909.1"/>
    <property type="molecule type" value="Genomic_DNA"/>
</dbReference>
<reference evidence="2 3" key="1">
    <citation type="submission" date="2016-07" db="EMBL/GenBank/DDBJ databases">
        <authorList>
            <person name="Montgomery M.T."/>
            <person name="Pope W.H."/>
            <person name="Garlena R.A."/>
            <person name="Russell D.A."/>
            <person name="Jacobs-Sera D."/>
            <person name="Hendrix R.W."/>
            <person name="Hatfull G.F."/>
        </authorList>
    </citation>
    <scope>NUCLEOTIDE SEQUENCE [LARGE SCALE GENOMIC DNA]</scope>
</reference>
<evidence type="ECO:0000256" key="1">
    <source>
        <dbReference type="SAM" id="MobiDB-lite"/>
    </source>
</evidence>
<dbReference type="KEGG" id="vg:29078364"/>
<keyword evidence="3" id="KW-1185">Reference proteome</keyword>